<dbReference type="RefSeq" id="WP_128764420.1">
    <property type="nucleotide sequence ID" value="NZ_JBHUOO010000018.1"/>
</dbReference>
<accession>A0A4Q0PG65</accession>
<protein>
    <submittedName>
        <fullName evidence="4">Glycosyl transferase family 1</fullName>
    </submittedName>
</protein>
<dbReference type="GO" id="GO:0016757">
    <property type="term" value="F:glycosyltransferase activity"/>
    <property type="evidence" value="ECO:0007669"/>
    <property type="project" value="UniProtKB-KW"/>
</dbReference>
<evidence type="ECO:0000256" key="2">
    <source>
        <dbReference type="ARBA" id="ARBA00022679"/>
    </source>
</evidence>
<dbReference type="OrthoDB" id="596635at2"/>
<dbReference type="EMBL" id="QOVK01000002">
    <property type="protein sequence ID" value="RXG25608.1"/>
    <property type="molecule type" value="Genomic_DNA"/>
</dbReference>
<dbReference type="PANTHER" id="PTHR12526">
    <property type="entry name" value="GLYCOSYLTRANSFERASE"/>
    <property type="match status" value="1"/>
</dbReference>
<comment type="caution">
    <text evidence="4">The sequence shown here is derived from an EMBL/GenBank/DDBJ whole genome shotgun (WGS) entry which is preliminary data.</text>
</comment>
<dbReference type="Proteomes" id="UP000289859">
    <property type="component" value="Unassembled WGS sequence"/>
</dbReference>
<dbReference type="Pfam" id="PF00534">
    <property type="entry name" value="Glycos_transf_1"/>
    <property type="match status" value="1"/>
</dbReference>
<dbReference type="Gene3D" id="3.40.50.2000">
    <property type="entry name" value="Glycogen Phosphorylase B"/>
    <property type="match status" value="1"/>
</dbReference>
<feature type="domain" description="Glycosyl transferase family 1" evidence="3">
    <location>
        <begin position="231"/>
        <end position="386"/>
    </location>
</feature>
<evidence type="ECO:0000313" key="5">
    <source>
        <dbReference type="Proteomes" id="UP000289859"/>
    </source>
</evidence>
<keyword evidence="2 4" id="KW-0808">Transferase</keyword>
<keyword evidence="1" id="KW-0328">Glycosyltransferase</keyword>
<reference evidence="4 5" key="1">
    <citation type="submission" date="2018-07" db="EMBL/GenBank/DDBJ databases">
        <title>Leeuwenhoekiella genomics.</title>
        <authorList>
            <person name="Tahon G."/>
            <person name="Willems A."/>
        </authorList>
    </citation>
    <scope>NUCLEOTIDE SEQUENCE [LARGE SCALE GENOMIC DNA]</scope>
    <source>
        <strain evidence="4 5">LMG 29608</strain>
    </source>
</reference>
<organism evidence="4 5">
    <name type="scientific">Leeuwenhoekiella polynyae</name>
    <dbReference type="NCBI Taxonomy" id="1550906"/>
    <lineage>
        <taxon>Bacteria</taxon>
        <taxon>Pseudomonadati</taxon>
        <taxon>Bacteroidota</taxon>
        <taxon>Flavobacteriia</taxon>
        <taxon>Flavobacteriales</taxon>
        <taxon>Flavobacteriaceae</taxon>
        <taxon>Leeuwenhoekiella</taxon>
    </lineage>
</organism>
<dbReference type="SUPFAM" id="SSF53756">
    <property type="entry name" value="UDP-Glycosyltransferase/glycogen phosphorylase"/>
    <property type="match status" value="1"/>
</dbReference>
<dbReference type="PANTHER" id="PTHR12526:SF510">
    <property type="entry name" value="D-INOSITOL 3-PHOSPHATE GLYCOSYLTRANSFERASE"/>
    <property type="match status" value="1"/>
</dbReference>
<dbReference type="InterPro" id="IPR001296">
    <property type="entry name" value="Glyco_trans_1"/>
</dbReference>
<gene>
    <name evidence="4" type="ORF">DSM02_774</name>
</gene>
<evidence type="ECO:0000256" key="1">
    <source>
        <dbReference type="ARBA" id="ARBA00022676"/>
    </source>
</evidence>
<proteinExistence type="predicted"/>
<dbReference type="CDD" id="cd03801">
    <property type="entry name" value="GT4_PimA-like"/>
    <property type="match status" value="1"/>
</dbReference>
<evidence type="ECO:0000259" key="3">
    <source>
        <dbReference type="Pfam" id="PF00534"/>
    </source>
</evidence>
<keyword evidence="5" id="KW-1185">Reference proteome</keyword>
<name>A0A4Q0PG65_9FLAO</name>
<evidence type="ECO:0000313" key="4">
    <source>
        <dbReference type="EMBL" id="RXG25608.1"/>
    </source>
</evidence>
<dbReference type="AlphaFoldDB" id="A0A4Q0PG65"/>
<sequence length="415" mass="46402">MKIIISHPTANANVREAIAGFLKKNLVYRFYTTIAVFPNTILDKVSEIKVFRELKRRSFHPALESLTRMYPFLEAGRQLALKGKLKNLTVHEKGMFSVDSVYRDLDQKVSRIIEKDNAQLLGVYCYEDGALLSFTEAKKKGISCFYDLPIGYWRAAHKILKEEQIKNPEWGSTLLNFNDSEAKLQRKDHELDLATKIFVASTFTAKTLRMYPGKLCTIHTIPYGFPPIAEHRPIKSKHSPLKLLFVGGLSQRKGLSYLFEAVSNLGGLVELTLVGAKVTDNCKALNAALLNHNWIPSLPHDSILKLMREQDVLVFPSLFEGFGLVITEAMSQGTPVITTDRTAGPDLIEDGVNGWLIEAASAQAIKTCIMHLVENRDEVERVGAAALETARKRPWSVYGEALSQTLLSSDQNPSI</sequence>